<comment type="caution">
    <text evidence="1">The sequence shown here is derived from an EMBL/GenBank/DDBJ whole genome shotgun (WGS) entry which is preliminary data.</text>
</comment>
<evidence type="ECO:0000313" key="2">
    <source>
        <dbReference type="Proteomes" id="UP000886998"/>
    </source>
</evidence>
<proteinExistence type="predicted"/>
<dbReference type="Proteomes" id="UP000886998">
    <property type="component" value="Unassembled WGS sequence"/>
</dbReference>
<keyword evidence="2" id="KW-1185">Reference proteome</keyword>
<protein>
    <submittedName>
        <fullName evidence="1">Uncharacterized protein</fullName>
    </submittedName>
</protein>
<name>A0A8X6X6J4_9ARAC</name>
<sequence length="116" mass="13370">MLYLNDVEAPMFTKEEKKNPKKAVLRSLADRLQKMKTVLMTLILIDIAVDMGLNYIPSPAITSASTSLLYLQNATYLVQYRKEHNLNFSSNGKDYILSYHPWLFDGAFYDKEENIS</sequence>
<accession>A0A8X6X6J4</accession>
<dbReference type="EMBL" id="BMAV01005760">
    <property type="protein sequence ID" value="GFY47112.1"/>
    <property type="molecule type" value="Genomic_DNA"/>
</dbReference>
<evidence type="ECO:0000313" key="1">
    <source>
        <dbReference type="EMBL" id="GFY47112.1"/>
    </source>
</evidence>
<gene>
    <name evidence="1" type="ORF">TNIN_284761</name>
</gene>
<dbReference type="AlphaFoldDB" id="A0A8X6X6J4"/>
<dbReference type="OrthoDB" id="515887at2759"/>
<reference evidence="1" key="1">
    <citation type="submission" date="2020-08" db="EMBL/GenBank/DDBJ databases">
        <title>Multicomponent nature underlies the extraordinary mechanical properties of spider dragline silk.</title>
        <authorList>
            <person name="Kono N."/>
            <person name="Nakamura H."/>
            <person name="Mori M."/>
            <person name="Yoshida Y."/>
            <person name="Ohtoshi R."/>
            <person name="Malay A.D."/>
            <person name="Moran D.A.P."/>
            <person name="Tomita M."/>
            <person name="Numata K."/>
            <person name="Arakawa K."/>
        </authorList>
    </citation>
    <scope>NUCLEOTIDE SEQUENCE</scope>
</reference>
<organism evidence="1 2">
    <name type="scientific">Trichonephila inaurata madagascariensis</name>
    <dbReference type="NCBI Taxonomy" id="2747483"/>
    <lineage>
        <taxon>Eukaryota</taxon>
        <taxon>Metazoa</taxon>
        <taxon>Ecdysozoa</taxon>
        <taxon>Arthropoda</taxon>
        <taxon>Chelicerata</taxon>
        <taxon>Arachnida</taxon>
        <taxon>Araneae</taxon>
        <taxon>Araneomorphae</taxon>
        <taxon>Entelegynae</taxon>
        <taxon>Araneoidea</taxon>
        <taxon>Nephilidae</taxon>
        <taxon>Trichonephila</taxon>
        <taxon>Trichonephila inaurata</taxon>
    </lineage>
</organism>